<dbReference type="GO" id="GO:0015768">
    <property type="term" value="P:maltose transport"/>
    <property type="evidence" value="ECO:0007669"/>
    <property type="project" value="TreeGrafter"/>
</dbReference>
<dbReference type="Gene3D" id="3.40.190.10">
    <property type="entry name" value="Periplasmic binding protein-like II"/>
    <property type="match status" value="2"/>
</dbReference>
<sequence length="429" mass="45961">MKVQAGLLAVVLVGSLAACGSGGGGAGDADAAAKARGPITIWYSNNAEEVAWGKQMVAAWNAAHADQKVTAQEIPTGKSSEEVIGAAITAGNAPCLIFNTSPASVSQFQKQGGLVPLDSFPDGKQYIEDRSGDVAQQYKSADGKYYQLPWKSNPVMIFYNKKAFAKAGIDTTNPPLKTYDEFLATSRKVVASKAAKVAIYPAPSNEFYQSWFDFYPLYAAETGGKQLVADGKSTFASDEGKKVAGFWQTMYKDKLASPEKYTGDAFVDGTAAMAVVGPWAIATYKGKVDWGVVPVPTSTGKPANEIHTFSDAKNVGMYSSCKNRGTAWDVLKFATSQDQDGKFLAASGQMPLRKDVATTYADYFTKNPDYKVFADQASRTVEVPNVPNSITIWQTFRDAYSKSVIFGQEDPGSALDGAAQKVDQLVKQS</sequence>
<dbReference type="AlphaFoldDB" id="A0A4R7ZJ21"/>
<dbReference type="Proteomes" id="UP000295447">
    <property type="component" value="Unassembled WGS sequence"/>
</dbReference>
<evidence type="ECO:0000313" key="5">
    <source>
        <dbReference type="EMBL" id="TDW15080.1"/>
    </source>
</evidence>
<keyword evidence="3 4" id="KW-0732">Signal</keyword>
<evidence type="ECO:0000256" key="4">
    <source>
        <dbReference type="SAM" id="SignalP"/>
    </source>
</evidence>
<protein>
    <submittedName>
        <fullName evidence="5">Carbohydrate ABC transporter substrate-binding protein (CUT1 family)</fullName>
    </submittedName>
</protein>
<organism evidence="5 6">
    <name type="scientific">Kribbella kalugense</name>
    <dbReference type="NCBI Taxonomy" id="2512221"/>
    <lineage>
        <taxon>Bacteria</taxon>
        <taxon>Bacillati</taxon>
        <taxon>Actinomycetota</taxon>
        <taxon>Actinomycetes</taxon>
        <taxon>Propionibacteriales</taxon>
        <taxon>Kribbellaceae</taxon>
        <taxon>Kribbella</taxon>
    </lineage>
</organism>
<comment type="caution">
    <text evidence="5">The sequence shown here is derived from an EMBL/GenBank/DDBJ whole genome shotgun (WGS) entry which is preliminary data.</text>
</comment>
<proteinExistence type="inferred from homology"/>
<dbReference type="PANTHER" id="PTHR30061">
    <property type="entry name" value="MALTOSE-BINDING PERIPLASMIC PROTEIN"/>
    <property type="match status" value="1"/>
</dbReference>
<keyword evidence="2" id="KW-0813">Transport</keyword>
<dbReference type="PROSITE" id="PS51257">
    <property type="entry name" value="PROKAR_LIPOPROTEIN"/>
    <property type="match status" value="1"/>
</dbReference>
<dbReference type="GO" id="GO:0042956">
    <property type="term" value="P:maltodextrin transmembrane transport"/>
    <property type="evidence" value="ECO:0007669"/>
    <property type="project" value="TreeGrafter"/>
</dbReference>
<dbReference type="GO" id="GO:1901982">
    <property type="term" value="F:maltose binding"/>
    <property type="evidence" value="ECO:0007669"/>
    <property type="project" value="TreeGrafter"/>
</dbReference>
<dbReference type="InterPro" id="IPR006059">
    <property type="entry name" value="SBP"/>
</dbReference>
<evidence type="ECO:0000313" key="6">
    <source>
        <dbReference type="Proteomes" id="UP000295447"/>
    </source>
</evidence>
<dbReference type="GO" id="GO:0055052">
    <property type="term" value="C:ATP-binding cassette (ABC) transporter complex, substrate-binding subunit-containing"/>
    <property type="evidence" value="ECO:0007669"/>
    <property type="project" value="TreeGrafter"/>
</dbReference>
<reference evidence="5 6" key="1">
    <citation type="submission" date="2019-03" db="EMBL/GenBank/DDBJ databases">
        <title>Genomic Encyclopedia of Type Strains, Phase III (KMG-III): the genomes of soil and plant-associated and newly described type strains.</title>
        <authorList>
            <person name="Whitman W."/>
        </authorList>
    </citation>
    <scope>NUCLEOTIDE SEQUENCE [LARGE SCALE GENOMIC DNA]</scope>
    <source>
        <strain evidence="5 6">VKM Ac-2570</strain>
    </source>
</reference>
<dbReference type="PANTHER" id="PTHR30061:SF50">
    <property type="entry name" value="MALTOSE_MALTODEXTRIN-BINDING PERIPLASMIC PROTEIN"/>
    <property type="match status" value="1"/>
</dbReference>
<keyword evidence="6" id="KW-1185">Reference proteome</keyword>
<dbReference type="SUPFAM" id="SSF53850">
    <property type="entry name" value="Periplasmic binding protein-like II"/>
    <property type="match status" value="1"/>
</dbReference>
<name>A0A4R7ZJ21_9ACTN</name>
<evidence type="ECO:0000256" key="3">
    <source>
        <dbReference type="ARBA" id="ARBA00022729"/>
    </source>
</evidence>
<comment type="similarity">
    <text evidence="1">Belongs to the bacterial solute-binding protein 1 family.</text>
</comment>
<feature type="signal peptide" evidence="4">
    <location>
        <begin position="1"/>
        <end position="26"/>
    </location>
</feature>
<dbReference type="Pfam" id="PF01547">
    <property type="entry name" value="SBP_bac_1"/>
    <property type="match status" value="1"/>
</dbReference>
<evidence type="ECO:0000256" key="2">
    <source>
        <dbReference type="ARBA" id="ARBA00022448"/>
    </source>
</evidence>
<dbReference type="OrthoDB" id="3171346at2"/>
<accession>A0A4R7ZJ21</accession>
<feature type="chain" id="PRO_5038970476" evidence="4">
    <location>
        <begin position="27"/>
        <end position="429"/>
    </location>
</feature>
<dbReference type="RefSeq" id="WP_134122988.1">
    <property type="nucleotide sequence ID" value="NZ_SODF01000003.1"/>
</dbReference>
<dbReference type="EMBL" id="SODF01000003">
    <property type="protein sequence ID" value="TDW15080.1"/>
    <property type="molecule type" value="Genomic_DNA"/>
</dbReference>
<gene>
    <name evidence="5" type="ORF">EV650_6562</name>
</gene>
<evidence type="ECO:0000256" key="1">
    <source>
        <dbReference type="ARBA" id="ARBA00008520"/>
    </source>
</evidence>